<accession>A0A2U2X5Y6</accession>
<gene>
    <name evidence="1" type="ORF">DIS18_01160</name>
</gene>
<keyword evidence="2" id="KW-1185">Reference proteome</keyword>
<dbReference type="RefSeq" id="WP_109351215.1">
    <property type="nucleotide sequence ID" value="NZ_QFRI01000001.1"/>
</dbReference>
<comment type="caution">
    <text evidence="1">The sequence shown here is derived from an EMBL/GenBank/DDBJ whole genome shotgun (WGS) entry which is preliminary data.</text>
</comment>
<dbReference type="OrthoDB" id="1448670at2"/>
<proteinExistence type="predicted"/>
<evidence type="ECO:0000313" key="1">
    <source>
        <dbReference type="EMBL" id="PWH83191.1"/>
    </source>
</evidence>
<organism evidence="1 2">
    <name type="scientific">Algibacter marinivivus</name>
    <dbReference type="NCBI Taxonomy" id="2100723"/>
    <lineage>
        <taxon>Bacteria</taxon>
        <taxon>Pseudomonadati</taxon>
        <taxon>Bacteroidota</taxon>
        <taxon>Flavobacteriia</taxon>
        <taxon>Flavobacteriales</taxon>
        <taxon>Flavobacteriaceae</taxon>
        <taxon>Algibacter</taxon>
    </lineage>
</organism>
<reference evidence="1" key="1">
    <citation type="submission" date="2018-05" db="EMBL/GenBank/DDBJ databases">
        <title>Algibacter marinivivus sp. nov., isolated from sample around a algae.</title>
        <authorList>
            <person name="Zhong X."/>
        </authorList>
    </citation>
    <scope>NUCLEOTIDE SEQUENCE [LARGE SCALE GENOMIC DNA]</scope>
    <source>
        <strain evidence="1">ZY111</strain>
    </source>
</reference>
<evidence type="ECO:0000313" key="2">
    <source>
        <dbReference type="Proteomes" id="UP000245375"/>
    </source>
</evidence>
<protein>
    <submittedName>
        <fullName evidence="1">Uncharacterized protein</fullName>
    </submittedName>
</protein>
<sequence>MHKKLTVYILVFTLLIVPFLLKTIDSRLEIFPSVILPSNSNPIDISKDISLTKLDLYGIDNLGNQKKLDYNKFFKNIPISYSHWIIRNNFGLNNKQNLSFKTTKLGITFKTKSKVTNQEVIKTKKWLQKRLLIQECSDSLLIIKNTKLIISKDTRKLKEKLFVNDTIFELYK</sequence>
<dbReference type="EMBL" id="QFRI01000001">
    <property type="protein sequence ID" value="PWH83191.1"/>
    <property type="molecule type" value="Genomic_DNA"/>
</dbReference>
<dbReference type="AlphaFoldDB" id="A0A2U2X5Y6"/>
<name>A0A2U2X5Y6_9FLAO</name>
<dbReference type="Proteomes" id="UP000245375">
    <property type="component" value="Unassembled WGS sequence"/>
</dbReference>
<reference evidence="1" key="2">
    <citation type="submission" date="2018-05" db="EMBL/GenBank/DDBJ databases">
        <authorList>
            <person name="Lanie J.A."/>
            <person name="Ng W.-L."/>
            <person name="Kazmierczak K.M."/>
            <person name="Andrzejewski T.M."/>
            <person name="Davidsen T.M."/>
            <person name="Wayne K.J."/>
            <person name="Tettelin H."/>
            <person name="Glass J.I."/>
            <person name="Rusch D."/>
            <person name="Podicherti R."/>
            <person name="Tsui H.-C.T."/>
            <person name="Winkler M.E."/>
        </authorList>
    </citation>
    <scope>NUCLEOTIDE SEQUENCE [LARGE SCALE GENOMIC DNA]</scope>
    <source>
        <strain evidence="1">ZY111</strain>
    </source>
</reference>